<accession>A0A317ZIR9</accession>
<dbReference type="PANTHER" id="PTHR47619:SF1">
    <property type="entry name" value="EXODEOXYRIBONUCLEASE WALJ"/>
    <property type="match status" value="1"/>
</dbReference>
<dbReference type="InterPro" id="IPR052533">
    <property type="entry name" value="WalJ/YycJ-like"/>
</dbReference>
<dbReference type="Gene3D" id="3.60.15.10">
    <property type="entry name" value="Ribonuclease Z/Hydroxyacylglutathione hydrolase-like"/>
    <property type="match status" value="1"/>
</dbReference>
<keyword evidence="3" id="KW-1185">Reference proteome</keyword>
<sequence>MSVSFRILGSSSSGNCALLQTAHTKVLLDAGFSAKRIEQMLESIGESIDSIDAVFLTHEHGDHAQGLRGLAKRSDLPVYANRDTADAVQAKYCRKRVNWQHFQTGTAFPFRDLRVRSFRLPHDAFDPVGFTFSWGEEGDLFARPGSLAWITDLGYVPAHVREHIREVDTLVIEANYDEELLERDERRPWSIKQRIRGRHGHLSNSATYEALEAILPQSRLQKVYLGHLSKDCNNVALVQEKFAGLGDKLSVEVVDPEIGTSPAMLKQAI</sequence>
<comment type="caution">
    <text evidence="2">The sequence shown here is derived from an EMBL/GenBank/DDBJ whole genome shotgun (WGS) entry which is preliminary data.</text>
</comment>
<keyword evidence="2" id="KW-0378">Hydrolase</keyword>
<organism evidence="2 3">
    <name type="scientific">Coraliomargarita sinensis</name>
    <dbReference type="NCBI Taxonomy" id="2174842"/>
    <lineage>
        <taxon>Bacteria</taxon>
        <taxon>Pseudomonadati</taxon>
        <taxon>Verrucomicrobiota</taxon>
        <taxon>Opitutia</taxon>
        <taxon>Puniceicoccales</taxon>
        <taxon>Coraliomargaritaceae</taxon>
        <taxon>Coraliomargarita</taxon>
    </lineage>
</organism>
<dbReference type="RefSeq" id="WP_110129584.1">
    <property type="nucleotide sequence ID" value="NZ_QHJQ01000001.1"/>
</dbReference>
<dbReference type="Pfam" id="PF12706">
    <property type="entry name" value="Lactamase_B_2"/>
    <property type="match status" value="1"/>
</dbReference>
<proteinExistence type="predicted"/>
<dbReference type="AlphaFoldDB" id="A0A317ZIR9"/>
<dbReference type="GO" id="GO:0016787">
    <property type="term" value="F:hydrolase activity"/>
    <property type="evidence" value="ECO:0007669"/>
    <property type="project" value="UniProtKB-KW"/>
</dbReference>
<dbReference type="InterPro" id="IPR001279">
    <property type="entry name" value="Metallo-B-lactamas"/>
</dbReference>
<protein>
    <submittedName>
        <fullName evidence="2">MBL fold metallo-hydrolase</fullName>
    </submittedName>
</protein>
<evidence type="ECO:0000313" key="2">
    <source>
        <dbReference type="EMBL" id="PXA05505.1"/>
    </source>
</evidence>
<dbReference type="SMART" id="SM00849">
    <property type="entry name" value="Lactamase_B"/>
    <property type="match status" value="1"/>
</dbReference>
<reference evidence="2 3" key="1">
    <citation type="submission" date="2018-05" db="EMBL/GenBank/DDBJ databases">
        <title>Coraliomargarita sinensis sp. nov., isolated from a marine solar saltern.</title>
        <authorList>
            <person name="Zhou L.Y."/>
        </authorList>
    </citation>
    <scope>NUCLEOTIDE SEQUENCE [LARGE SCALE GENOMIC DNA]</scope>
    <source>
        <strain evidence="2 3">WN38</strain>
    </source>
</reference>
<feature type="domain" description="Metallo-beta-lactamase" evidence="1">
    <location>
        <begin position="13"/>
        <end position="176"/>
    </location>
</feature>
<dbReference type="SUPFAM" id="SSF56281">
    <property type="entry name" value="Metallo-hydrolase/oxidoreductase"/>
    <property type="match status" value="1"/>
</dbReference>
<evidence type="ECO:0000313" key="3">
    <source>
        <dbReference type="Proteomes" id="UP000247099"/>
    </source>
</evidence>
<name>A0A317ZIR9_9BACT</name>
<dbReference type="InParanoid" id="A0A317ZIR9"/>
<dbReference type="InterPro" id="IPR036866">
    <property type="entry name" value="RibonucZ/Hydroxyglut_hydro"/>
</dbReference>
<gene>
    <name evidence="2" type="ORF">DDZ13_01140</name>
</gene>
<dbReference type="PANTHER" id="PTHR47619">
    <property type="entry name" value="METALLO-HYDROLASE YYCJ-RELATED"/>
    <property type="match status" value="1"/>
</dbReference>
<dbReference type="Proteomes" id="UP000247099">
    <property type="component" value="Unassembled WGS sequence"/>
</dbReference>
<dbReference type="EMBL" id="QHJQ01000001">
    <property type="protein sequence ID" value="PXA05505.1"/>
    <property type="molecule type" value="Genomic_DNA"/>
</dbReference>
<dbReference type="OrthoDB" id="9781189at2"/>
<evidence type="ECO:0000259" key="1">
    <source>
        <dbReference type="SMART" id="SM00849"/>
    </source>
</evidence>